<gene>
    <name evidence="2" type="ORF">GV832_10805</name>
</gene>
<name>A0AAE4YAF5_9RHOB</name>
<protein>
    <submittedName>
        <fullName evidence="2">Uncharacterized protein</fullName>
    </submittedName>
</protein>
<keyword evidence="1" id="KW-0812">Transmembrane</keyword>
<comment type="caution">
    <text evidence="2">The sequence shown here is derived from an EMBL/GenBank/DDBJ whole genome shotgun (WGS) entry which is preliminary data.</text>
</comment>
<dbReference type="Proteomes" id="UP001193501">
    <property type="component" value="Unassembled WGS sequence"/>
</dbReference>
<accession>A0AAE4YAF5</accession>
<feature type="transmembrane region" description="Helical" evidence="1">
    <location>
        <begin position="12"/>
        <end position="33"/>
    </location>
</feature>
<reference evidence="2" key="1">
    <citation type="submission" date="2020-01" db="EMBL/GenBank/DDBJ databases">
        <authorList>
            <person name="Chen W.-M."/>
        </authorList>
    </citation>
    <scope>NUCLEOTIDE SEQUENCE</scope>
    <source>
        <strain evidence="2">CYK-10</strain>
    </source>
</reference>
<keyword evidence="1" id="KW-1133">Transmembrane helix</keyword>
<keyword evidence="1" id="KW-0472">Membrane</keyword>
<evidence type="ECO:0000313" key="3">
    <source>
        <dbReference type="Proteomes" id="UP001193501"/>
    </source>
</evidence>
<sequence>MRDAPPVLSLTPLWRVTQAAFVLGLALSCGLFVESAARERQDARRFDLAPQAITPLSASPVGTSGPTWPLSRLAPGHACTSALTLEPKTGALIVLTLEAPCLADQRVEISHAGLRFAVPMPVGRPLRLTLPALEASGEVEILLQDGRKIAEAAPVPDMKDHRRFAVSWTGPQALDLVAWDGRVEVSLAEPRATLGTDAGWMAELGDAALPHPALAQVYTYPAEAQAEVTLRATSLPGLCGEKLIARTFSSRLGQAEATGLRVDLPECSAGPVVMHLKNLDQDVKVASR</sequence>
<dbReference type="EMBL" id="JAABNR010000009">
    <property type="protein sequence ID" value="NBZ88067.1"/>
    <property type="molecule type" value="Genomic_DNA"/>
</dbReference>
<dbReference type="RefSeq" id="WP_168774878.1">
    <property type="nucleotide sequence ID" value="NZ_JAABNR010000009.1"/>
</dbReference>
<proteinExistence type="predicted"/>
<evidence type="ECO:0000313" key="2">
    <source>
        <dbReference type="EMBL" id="NBZ88067.1"/>
    </source>
</evidence>
<organism evidence="2 3">
    <name type="scientific">Stagnihabitans tardus</name>
    <dbReference type="NCBI Taxonomy" id="2699202"/>
    <lineage>
        <taxon>Bacteria</taxon>
        <taxon>Pseudomonadati</taxon>
        <taxon>Pseudomonadota</taxon>
        <taxon>Alphaproteobacteria</taxon>
        <taxon>Rhodobacterales</taxon>
        <taxon>Paracoccaceae</taxon>
        <taxon>Stagnihabitans</taxon>
    </lineage>
</organism>
<evidence type="ECO:0000256" key="1">
    <source>
        <dbReference type="SAM" id="Phobius"/>
    </source>
</evidence>
<dbReference type="PROSITE" id="PS51257">
    <property type="entry name" value="PROKAR_LIPOPROTEIN"/>
    <property type="match status" value="1"/>
</dbReference>
<keyword evidence="3" id="KW-1185">Reference proteome</keyword>
<dbReference type="AlphaFoldDB" id="A0AAE4YAF5"/>